<feature type="domain" description="PepSY" evidence="2">
    <location>
        <begin position="49"/>
        <end position="97"/>
    </location>
</feature>
<keyword evidence="1" id="KW-0472">Membrane</keyword>
<dbReference type="AlphaFoldDB" id="G7GJF5"/>
<reference evidence="3 4" key="1">
    <citation type="submission" date="2011-11" db="EMBL/GenBank/DDBJ databases">
        <title>Whole genome shotgun sequence of Gordonia amarae NBRC 15530.</title>
        <authorList>
            <person name="Takarada H."/>
            <person name="Hosoyama A."/>
            <person name="Tsuchikane K."/>
            <person name="Katsumata H."/>
            <person name="Yamazaki S."/>
            <person name="Fujita N."/>
        </authorList>
    </citation>
    <scope>NUCLEOTIDE SEQUENCE [LARGE SCALE GENOMIC DNA]</scope>
    <source>
        <strain evidence="3 4">NBRC 15530</strain>
    </source>
</reference>
<feature type="domain" description="PepSY" evidence="2">
    <location>
        <begin position="143"/>
        <end position="189"/>
    </location>
</feature>
<dbReference type="Proteomes" id="UP000006023">
    <property type="component" value="Unassembled WGS sequence"/>
</dbReference>
<keyword evidence="1" id="KW-0812">Transmembrane</keyword>
<comment type="caution">
    <text evidence="3">The sequence shown here is derived from an EMBL/GenBank/DDBJ whole genome shotgun (WGS) entry which is preliminary data.</text>
</comment>
<dbReference type="EMBL" id="BAED01000004">
    <property type="protein sequence ID" value="GAB03730.1"/>
    <property type="molecule type" value="Genomic_DNA"/>
</dbReference>
<organism evidence="3 4">
    <name type="scientific">Gordonia amarae NBRC 15530</name>
    <dbReference type="NCBI Taxonomy" id="1075090"/>
    <lineage>
        <taxon>Bacteria</taxon>
        <taxon>Bacillati</taxon>
        <taxon>Actinomycetota</taxon>
        <taxon>Actinomycetes</taxon>
        <taxon>Mycobacteriales</taxon>
        <taxon>Gordoniaceae</taxon>
        <taxon>Gordonia</taxon>
    </lineage>
</organism>
<dbReference type="Pfam" id="PF03413">
    <property type="entry name" value="PepSY"/>
    <property type="match status" value="2"/>
</dbReference>
<accession>G7GJF5</accession>
<feature type="transmembrane region" description="Helical" evidence="1">
    <location>
        <begin position="20"/>
        <end position="39"/>
    </location>
</feature>
<protein>
    <recommendedName>
        <fullName evidence="2">PepSY domain-containing protein</fullName>
    </recommendedName>
</protein>
<sequence>MGTVVAMSIADTLTSKKVLIAAGAVVVAAGVGGIAYAVADDRDELTGSTLDQASAAALKYVGDGRVTDSERSDKDDPGSYEVEVTRPDGTEVDVRLDDKFAIISVDDDRPTQTTTVTTGPAAIPTPTAADDDRVLTADQQRRASDAALTRVPGTVVDVDAGDDQVAGRVAAYEVEVRAPGGAEWNVWLDDRFAVITATPDN</sequence>
<evidence type="ECO:0000313" key="3">
    <source>
        <dbReference type="EMBL" id="GAB03730.1"/>
    </source>
</evidence>
<keyword evidence="4" id="KW-1185">Reference proteome</keyword>
<gene>
    <name evidence="3" type="ORF">GOAMR_04_00470</name>
</gene>
<dbReference type="Gene3D" id="3.30.505.20">
    <property type="match status" value="2"/>
</dbReference>
<evidence type="ECO:0000313" key="4">
    <source>
        <dbReference type="Proteomes" id="UP000006023"/>
    </source>
</evidence>
<dbReference type="STRING" id="1075090.GOAMR_04_00470"/>
<proteinExistence type="predicted"/>
<dbReference type="eggNOG" id="ENOG5033HRD">
    <property type="taxonomic scope" value="Bacteria"/>
</dbReference>
<keyword evidence="1" id="KW-1133">Transmembrane helix</keyword>
<name>G7GJF5_9ACTN</name>
<evidence type="ECO:0000256" key="1">
    <source>
        <dbReference type="SAM" id="Phobius"/>
    </source>
</evidence>
<dbReference type="InterPro" id="IPR025711">
    <property type="entry name" value="PepSY"/>
</dbReference>
<evidence type="ECO:0000259" key="2">
    <source>
        <dbReference type="Pfam" id="PF03413"/>
    </source>
</evidence>